<evidence type="ECO:0000313" key="3">
    <source>
        <dbReference type="Proteomes" id="UP000276133"/>
    </source>
</evidence>
<keyword evidence="3" id="KW-1185">Reference proteome</keyword>
<gene>
    <name evidence="2" type="ORF">BpHYR1_010626</name>
</gene>
<reference evidence="2 3" key="1">
    <citation type="journal article" date="2018" name="Sci. Rep.">
        <title>Genomic signatures of local adaptation to the degree of environmental predictability in rotifers.</title>
        <authorList>
            <person name="Franch-Gras L."/>
            <person name="Hahn C."/>
            <person name="Garcia-Roger E.M."/>
            <person name="Carmona M.J."/>
            <person name="Serra M."/>
            <person name="Gomez A."/>
        </authorList>
    </citation>
    <scope>NUCLEOTIDE SEQUENCE [LARGE SCALE GENOMIC DNA]</scope>
    <source>
        <strain evidence="2">HYR1</strain>
    </source>
</reference>
<name>A0A3M7S748_BRAPC</name>
<protein>
    <submittedName>
        <fullName evidence="2">Uncharacterized protein</fullName>
    </submittedName>
</protein>
<dbReference type="EMBL" id="REGN01001941">
    <property type="protein sequence ID" value="RNA31457.1"/>
    <property type="molecule type" value="Genomic_DNA"/>
</dbReference>
<accession>A0A3M7S748</accession>
<organism evidence="2 3">
    <name type="scientific">Brachionus plicatilis</name>
    <name type="common">Marine rotifer</name>
    <name type="synonym">Brachionus muelleri</name>
    <dbReference type="NCBI Taxonomy" id="10195"/>
    <lineage>
        <taxon>Eukaryota</taxon>
        <taxon>Metazoa</taxon>
        <taxon>Spiralia</taxon>
        <taxon>Gnathifera</taxon>
        <taxon>Rotifera</taxon>
        <taxon>Eurotatoria</taxon>
        <taxon>Monogononta</taxon>
        <taxon>Pseudotrocha</taxon>
        <taxon>Ploima</taxon>
        <taxon>Brachionidae</taxon>
        <taxon>Brachionus</taxon>
    </lineage>
</organism>
<evidence type="ECO:0000256" key="1">
    <source>
        <dbReference type="SAM" id="MobiDB-lite"/>
    </source>
</evidence>
<comment type="caution">
    <text evidence="2">The sequence shown here is derived from an EMBL/GenBank/DDBJ whole genome shotgun (WGS) entry which is preliminary data.</text>
</comment>
<proteinExistence type="predicted"/>
<evidence type="ECO:0000313" key="2">
    <source>
        <dbReference type="EMBL" id="RNA31457.1"/>
    </source>
</evidence>
<sequence length="116" mass="13394">MKIEEDSFRNINQSKQSEERAKSPFQEMATSSKTLTHEDVLQENVGFGLRETRIINFKVDDIPKLYGNDRDKVDEWIYLVETEARTQGIISTTLKPADVQRGLRSELKSIKLTSNF</sequence>
<dbReference type="Proteomes" id="UP000276133">
    <property type="component" value="Unassembled WGS sequence"/>
</dbReference>
<dbReference type="AlphaFoldDB" id="A0A3M7S748"/>
<feature type="region of interest" description="Disordered" evidence="1">
    <location>
        <begin position="1"/>
        <end position="36"/>
    </location>
</feature>